<evidence type="ECO:0000313" key="2">
    <source>
        <dbReference type="Proteomes" id="UP000823775"/>
    </source>
</evidence>
<dbReference type="Proteomes" id="UP000823775">
    <property type="component" value="Unassembled WGS sequence"/>
</dbReference>
<feature type="non-terminal residue" evidence="1">
    <location>
        <position position="58"/>
    </location>
</feature>
<sequence length="58" mass="6623">LKSGGFLERLEGWDDDSSCCPMSRGMIHQVCRVEERVTFPVGMRSACDESSYHLTTRR</sequence>
<comment type="caution">
    <text evidence="1">The sequence shown here is derived from an EMBL/GenBank/DDBJ whole genome shotgun (WGS) entry which is preliminary data.</text>
</comment>
<proteinExistence type="predicted"/>
<accession>A0ABS8UP50</accession>
<organism evidence="1 2">
    <name type="scientific">Datura stramonium</name>
    <name type="common">Jimsonweed</name>
    <name type="synonym">Common thornapple</name>
    <dbReference type="NCBI Taxonomy" id="4076"/>
    <lineage>
        <taxon>Eukaryota</taxon>
        <taxon>Viridiplantae</taxon>
        <taxon>Streptophyta</taxon>
        <taxon>Embryophyta</taxon>
        <taxon>Tracheophyta</taxon>
        <taxon>Spermatophyta</taxon>
        <taxon>Magnoliopsida</taxon>
        <taxon>eudicotyledons</taxon>
        <taxon>Gunneridae</taxon>
        <taxon>Pentapetalae</taxon>
        <taxon>asterids</taxon>
        <taxon>lamiids</taxon>
        <taxon>Solanales</taxon>
        <taxon>Solanaceae</taxon>
        <taxon>Solanoideae</taxon>
        <taxon>Datureae</taxon>
        <taxon>Datura</taxon>
    </lineage>
</organism>
<evidence type="ECO:0000313" key="1">
    <source>
        <dbReference type="EMBL" id="MCD9559879.1"/>
    </source>
</evidence>
<feature type="non-terminal residue" evidence="1">
    <location>
        <position position="1"/>
    </location>
</feature>
<reference evidence="1 2" key="1">
    <citation type="journal article" date="2021" name="BMC Genomics">
        <title>Datura genome reveals duplications of psychoactive alkaloid biosynthetic genes and high mutation rate following tissue culture.</title>
        <authorList>
            <person name="Rajewski A."/>
            <person name="Carter-House D."/>
            <person name="Stajich J."/>
            <person name="Litt A."/>
        </authorList>
    </citation>
    <scope>NUCLEOTIDE SEQUENCE [LARGE SCALE GENOMIC DNA]</scope>
    <source>
        <strain evidence="1">AR-01</strain>
    </source>
</reference>
<name>A0ABS8UP50_DATST</name>
<gene>
    <name evidence="1" type="ORF">HAX54_018207</name>
</gene>
<dbReference type="EMBL" id="JACEIK010002237">
    <property type="protein sequence ID" value="MCD9559879.1"/>
    <property type="molecule type" value="Genomic_DNA"/>
</dbReference>
<protein>
    <submittedName>
        <fullName evidence="1">Uncharacterized protein</fullName>
    </submittedName>
</protein>
<keyword evidence="2" id="KW-1185">Reference proteome</keyword>